<feature type="compositionally biased region" description="Polar residues" evidence="9">
    <location>
        <begin position="552"/>
        <end position="561"/>
    </location>
</feature>
<comment type="caution">
    <text evidence="11">The sequence shown here is derived from an EMBL/GenBank/DDBJ whole genome shotgun (WGS) entry which is preliminary data.</text>
</comment>
<dbReference type="GO" id="GO:0035267">
    <property type="term" value="C:NuA4 histone acetyltransferase complex"/>
    <property type="evidence" value="ECO:0007669"/>
    <property type="project" value="InterPro"/>
</dbReference>
<evidence type="ECO:0000256" key="4">
    <source>
        <dbReference type="ARBA" id="ARBA00023163"/>
    </source>
</evidence>
<dbReference type="Proteomes" id="UP001201163">
    <property type="component" value="Unassembled WGS sequence"/>
</dbReference>
<dbReference type="AlphaFoldDB" id="A0AAD4LBT7"/>
<keyword evidence="8" id="KW-0175">Coiled coil</keyword>
<keyword evidence="12" id="KW-1185">Reference proteome</keyword>
<feature type="domain" description="Enhancer of polycomb-like N-terminal" evidence="10">
    <location>
        <begin position="15"/>
        <end position="215"/>
    </location>
</feature>
<dbReference type="GO" id="GO:0005634">
    <property type="term" value="C:nucleus"/>
    <property type="evidence" value="ECO:0007669"/>
    <property type="project" value="UniProtKB-SubCell"/>
</dbReference>
<evidence type="ECO:0000259" key="10">
    <source>
        <dbReference type="Pfam" id="PF10513"/>
    </source>
</evidence>
<feature type="compositionally biased region" description="Low complexity" evidence="9">
    <location>
        <begin position="683"/>
        <end position="692"/>
    </location>
</feature>
<evidence type="ECO:0000256" key="7">
    <source>
        <dbReference type="RuleBase" id="RU361124"/>
    </source>
</evidence>
<dbReference type="InterPro" id="IPR019542">
    <property type="entry name" value="Enhancer_polycomb-like_N"/>
</dbReference>
<evidence type="ECO:0000256" key="3">
    <source>
        <dbReference type="ARBA" id="ARBA00023015"/>
    </source>
</evidence>
<comment type="subcellular location">
    <subcellularLocation>
        <location evidence="1 7">Nucleus</location>
    </subcellularLocation>
</comment>
<evidence type="ECO:0000313" key="11">
    <source>
        <dbReference type="EMBL" id="KAH8987189.1"/>
    </source>
</evidence>
<feature type="region of interest" description="Disordered" evidence="9">
    <location>
        <begin position="683"/>
        <end position="709"/>
    </location>
</feature>
<evidence type="ECO:0000256" key="6">
    <source>
        <dbReference type="ARBA" id="ARBA00025513"/>
    </source>
</evidence>
<comment type="function">
    <text evidence="6">Component of the NuA4 histone acetyltransferase complex which is involved in transcriptional activation of selected genes principally by acetylation of nucleosomal histone H4 and H2A. The NuA4 complex is also involved in DNA repair. Involved in gene silencing by neighboring heterochromatin, blockage of the silencing spreading along the chromosome, and required for cell cycle progression through G2/M.</text>
</comment>
<feature type="compositionally biased region" description="Polar residues" evidence="9">
    <location>
        <begin position="958"/>
        <end position="972"/>
    </location>
</feature>
<evidence type="ECO:0000256" key="9">
    <source>
        <dbReference type="SAM" id="MobiDB-lite"/>
    </source>
</evidence>
<evidence type="ECO:0000313" key="12">
    <source>
        <dbReference type="Proteomes" id="UP001201163"/>
    </source>
</evidence>
<feature type="region of interest" description="Disordered" evidence="9">
    <location>
        <begin position="939"/>
        <end position="979"/>
    </location>
</feature>
<feature type="coiled-coil region" evidence="8">
    <location>
        <begin position="332"/>
        <end position="370"/>
    </location>
</feature>
<dbReference type="PANTHER" id="PTHR14898">
    <property type="entry name" value="ENHANCER OF POLYCOMB"/>
    <property type="match status" value="1"/>
</dbReference>
<dbReference type="InterPro" id="IPR024943">
    <property type="entry name" value="Enhancer_polycomb"/>
</dbReference>
<feature type="region of interest" description="Disordered" evidence="9">
    <location>
        <begin position="484"/>
        <end position="572"/>
    </location>
</feature>
<evidence type="ECO:0000256" key="1">
    <source>
        <dbReference type="ARBA" id="ARBA00004123"/>
    </source>
</evidence>
<keyword evidence="4 7" id="KW-0804">Transcription</keyword>
<feature type="compositionally biased region" description="Pro residues" evidence="9">
    <location>
        <begin position="486"/>
        <end position="501"/>
    </location>
</feature>
<evidence type="ECO:0000256" key="8">
    <source>
        <dbReference type="SAM" id="Coils"/>
    </source>
</evidence>
<dbReference type="EMBL" id="JAKELL010000049">
    <property type="protein sequence ID" value="KAH8987189.1"/>
    <property type="molecule type" value="Genomic_DNA"/>
</dbReference>
<feature type="compositionally biased region" description="Polar residues" evidence="9">
    <location>
        <begin position="166"/>
        <end position="185"/>
    </location>
</feature>
<proteinExistence type="inferred from homology"/>
<evidence type="ECO:0000256" key="2">
    <source>
        <dbReference type="ARBA" id="ARBA00008035"/>
    </source>
</evidence>
<accession>A0AAD4LBT7</accession>
<keyword evidence="3 7" id="KW-0805">Transcription regulation</keyword>
<evidence type="ECO:0000256" key="5">
    <source>
        <dbReference type="ARBA" id="ARBA00023242"/>
    </source>
</evidence>
<feature type="compositionally biased region" description="Basic and acidic residues" evidence="9">
    <location>
        <begin position="531"/>
        <end position="548"/>
    </location>
</feature>
<reference evidence="11" key="1">
    <citation type="submission" date="2022-01" db="EMBL/GenBank/DDBJ databases">
        <title>Comparative genomics reveals a dynamic genome evolution in the ectomycorrhizal milk-cap (Lactarius) mushrooms.</title>
        <authorList>
            <consortium name="DOE Joint Genome Institute"/>
            <person name="Lebreton A."/>
            <person name="Tang N."/>
            <person name="Kuo A."/>
            <person name="LaButti K."/>
            <person name="Drula E."/>
            <person name="Barry K."/>
            <person name="Clum A."/>
            <person name="Lipzen A."/>
            <person name="Mousain D."/>
            <person name="Ng V."/>
            <person name="Wang R."/>
            <person name="Wang X."/>
            <person name="Dai Y."/>
            <person name="Henrissat B."/>
            <person name="Grigoriev I.V."/>
            <person name="Guerin-Laguette A."/>
            <person name="Yu F."/>
            <person name="Martin F.M."/>
        </authorList>
    </citation>
    <scope>NUCLEOTIDE SEQUENCE</scope>
    <source>
        <strain evidence="11">QP</strain>
    </source>
</reference>
<dbReference type="GO" id="GO:0006357">
    <property type="term" value="P:regulation of transcription by RNA polymerase II"/>
    <property type="evidence" value="ECO:0007669"/>
    <property type="project" value="InterPro"/>
</dbReference>
<feature type="region of interest" description="Disordered" evidence="9">
    <location>
        <begin position="160"/>
        <end position="191"/>
    </location>
</feature>
<comment type="similarity">
    <text evidence="2 7">Belongs to the enhancer of polycomb family.</text>
</comment>
<dbReference type="Pfam" id="PF10513">
    <property type="entry name" value="EPL1"/>
    <property type="match status" value="1"/>
</dbReference>
<gene>
    <name evidence="11" type="ORF">EDB92DRAFT_1801501</name>
</gene>
<organism evidence="11 12">
    <name type="scientific">Lactarius akahatsu</name>
    <dbReference type="NCBI Taxonomy" id="416441"/>
    <lineage>
        <taxon>Eukaryota</taxon>
        <taxon>Fungi</taxon>
        <taxon>Dikarya</taxon>
        <taxon>Basidiomycota</taxon>
        <taxon>Agaricomycotina</taxon>
        <taxon>Agaricomycetes</taxon>
        <taxon>Russulales</taxon>
        <taxon>Russulaceae</taxon>
        <taxon>Lactarius</taxon>
    </lineage>
</organism>
<feature type="compositionally biased region" description="Polar residues" evidence="9">
    <location>
        <begin position="696"/>
        <end position="709"/>
    </location>
</feature>
<protein>
    <recommendedName>
        <fullName evidence="7">Enhancer of polycomb-like protein</fullName>
    </recommendedName>
</protein>
<keyword evidence="5 7" id="KW-0539">Nucleus</keyword>
<name>A0AAD4LBT7_9AGAM</name>
<feature type="compositionally biased region" description="Polar residues" evidence="9">
    <location>
        <begin position="792"/>
        <end position="816"/>
    </location>
</feature>
<feature type="region of interest" description="Disordered" evidence="9">
    <location>
        <begin position="722"/>
        <end position="821"/>
    </location>
</feature>
<feature type="compositionally biased region" description="Low complexity" evidence="9">
    <location>
        <begin position="777"/>
        <end position="791"/>
    </location>
</feature>
<feature type="region of interest" description="Disordered" evidence="9">
    <location>
        <begin position="1"/>
        <end position="21"/>
    </location>
</feature>
<feature type="compositionally biased region" description="Low complexity" evidence="9">
    <location>
        <begin position="741"/>
        <end position="757"/>
    </location>
</feature>
<sequence length="979" mass="108254">MPRAHNPGPSTLRNRNRVTNKTRLHIVQGSLDADPLAFDEDEEKARIVSTAGVDAEDANEHHLQAVLSAASQRNSSARPSRGPSDKTITKQQDVFIPIPDNTGLVEDYESLYPPDRWREPVSYVKTSESIEETTQDALSRGFTYLMDERDKEWLEKNNEEARGEGTSAQGAISVSGTTTRTSQRSAKAKGKEPDVAQPVVISEDEFELVMGLFEKVTHEKTEFLHHGLEQGSPFPPFSEYQDTFSNKLTPDMFAAFAAPLWIPQPQQLLRFAKVVYPYWKERRIERGGHRIIPTLNYDESDIKNESYICFRRRDVKAMRKTRASQASSSEKLMRLKQELATAAELVNSVLKREQLKREAAQQAKAVWEKREDFANLKRKFPSLLNAKEDEELFYDKEKVVKKPKLTESTRIVGLRLKSRDNNGDLISPTTHHDAIVRPKERAAAILAQVDREMARIKDRDHHWEDGIDNAYQPQPVAHAQRHFKWIPPPEPTRPSSSPPPSSSSSASLDDHPHTPGWRAVRVRRGRGGVLRVDRHTSRRSPSRDELVRYPRRSTNGATTGSEETEEQRATDREVSWRIRDRWLFDADDEPSVGNDGPDEKDRALVDEFHPKYLLKGMSLYQEDDHQRLTTDPTIYTPSSDGRLLGFLPYRTGIAPAFRRDAIIVGPRPLVPQTPSQAAAMQQHQQQLAQQGAIGMPQTTGTPISMQQQMKKLPSALNVPQMRVSSNGSLRPPATPVLTAITPSAPQTSPQSSPTPTAVNGQASPTPAPPSVNESEEPQSSSTPTQQQESTTLSTDPTTGSLSTASPMPIKPTQSHHALSLPNGYHMQSNYAATMTNGTTTYLHHGTQQNGLTVQQLQLKNAFTNGQPDMAIAVNGSRPASYIGHVVGNGANFNLPVGAVGVNVGMNLANMNLKLAPSRPMPWAAAQRSPQAVAIAQSLSPHMHAHSPAPQVSPPRGGQTPTASPSLHQQQVVGGSGATY</sequence>